<organism evidence="5 6">
    <name type="scientific">Effusibacillus consociatus</name>
    <dbReference type="NCBI Taxonomy" id="1117041"/>
    <lineage>
        <taxon>Bacteria</taxon>
        <taxon>Bacillati</taxon>
        <taxon>Bacillota</taxon>
        <taxon>Bacilli</taxon>
        <taxon>Bacillales</taxon>
        <taxon>Alicyclobacillaceae</taxon>
        <taxon>Effusibacillus</taxon>
    </lineage>
</organism>
<gene>
    <name evidence="5" type="ORF">ACFO8Q_22335</name>
</gene>
<dbReference type="CDD" id="cd02968">
    <property type="entry name" value="SCO"/>
    <property type="match status" value="1"/>
</dbReference>
<dbReference type="InterPro" id="IPR013766">
    <property type="entry name" value="Thioredoxin_domain"/>
</dbReference>
<comment type="similarity">
    <text evidence="1">Belongs to the SCO1/2 family.</text>
</comment>
<evidence type="ECO:0000256" key="2">
    <source>
        <dbReference type="ARBA" id="ARBA00023008"/>
    </source>
</evidence>
<accession>A0ABV9QBL4</accession>
<dbReference type="Gene3D" id="3.40.30.10">
    <property type="entry name" value="Glutaredoxin"/>
    <property type="match status" value="1"/>
</dbReference>
<dbReference type="Pfam" id="PF02630">
    <property type="entry name" value="SCO1-SenC"/>
    <property type="match status" value="1"/>
</dbReference>
<keyword evidence="3" id="KW-0472">Membrane</keyword>
<dbReference type="InterPro" id="IPR003782">
    <property type="entry name" value="SCO1/SenC"/>
</dbReference>
<comment type="caution">
    <text evidence="5">The sequence shown here is derived from an EMBL/GenBank/DDBJ whole genome shotgun (WGS) entry which is preliminary data.</text>
</comment>
<name>A0ABV9QBL4_9BACL</name>
<evidence type="ECO:0000313" key="6">
    <source>
        <dbReference type="Proteomes" id="UP001596002"/>
    </source>
</evidence>
<dbReference type="PANTHER" id="PTHR12151:SF25">
    <property type="entry name" value="LINALOOL DEHYDRATASE_ISOMERASE DOMAIN-CONTAINING PROTEIN"/>
    <property type="match status" value="1"/>
</dbReference>
<sequence length="203" mass="23416">MQSRTGKYAVNSFIIILIIAFIGGLSYWIWWGKTRLPVIDRAPNWTLENVNGGYESSQALGNKVKLVEFIFVNCPDVCPTTTHNMVSLQEKLKQKNLFGSDVQFVAISFDPVRDTREVLKNYGNNLKVDWNGWTMYRGTEEETQKVLKDFKIFAEKQPDGSYVHPTKALFLIDRNNNIRKIYTMGENMNNQEILKDIVQLAKE</sequence>
<dbReference type="InterPro" id="IPR036249">
    <property type="entry name" value="Thioredoxin-like_sf"/>
</dbReference>
<keyword evidence="3" id="KW-1133">Transmembrane helix</keyword>
<dbReference type="SUPFAM" id="SSF52833">
    <property type="entry name" value="Thioredoxin-like"/>
    <property type="match status" value="1"/>
</dbReference>
<keyword evidence="3" id="KW-0812">Transmembrane</keyword>
<evidence type="ECO:0000259" key="4">
    <source>
        <dbReference type="PROSITE" id="PS51352"/>
    </source>
</evidence>
<dbReference type="PROSITE" id="PS51352">
    <property type="entry name" value="THIOREDOXIN_2"/>
    <property type="match status" value="1"/>
</dbReference>
<evidence type="ECO:0000313" key="5">
    <source>
        <dbReference type="EMBL" id="MFC4770022.1"/>
    </source>
</evidence>
<protein>
    <submittedName>
        <fullName evidence="5">SCO family protein</fullName>
    </submittedName>
</protein>
<reference evidence="6" key="1">
    <citation type="journal article" date="2019" name="Int. J. Syst. Evol. Microbiol.">
        <title>The Global Catalogue of Microorganisms (GCM) 10K type strain sequencing project: providing services to taxonomists for standard genome sequencing and annotation.</title>
        <authorList>
            <consortium name="The Broad Institute Genomics Platform"/>
            <consortium name="The Broad Institute Genome Sequencing Center for Infectious Disease"/>
            <person name="Wu L."/>
            <person name="Ma J."/>
        </authorList>
    </citation>
    <scope>NUCLEOTIDE SEQUENCE [LARGE SCALE GENOMIC DNA]</scope>
    <source>
        <strain evidence="6">WYCCWR 12678</strain>
    </source>
</reference>
<feature type="domain" description="Thioredoxin" evidence="4">
    <location>
        <begin position="36"/>
        <end position="202"/>
    </location>
</feature>
<keyword evidence="2" id="KW-0186">Copper</keyword>
<dbReference type="EMBL" id="JBHSHC010000154">
    <property type="protein sequence ID" value="MFC4770022.1"/>
    <property type="molecule type" value="Genomic_DNA"/>
</dbReference>
<keyword evidence="6" id="KW-1185">Reference proteome</keyword>
<evidence type="ECO:0000256" key="1">
    <source>
        <dbReference type="ARBA" id="ARBA00010996"/>
    </source>
</evidence>
<feature type="transmembrane region" description="Helical" evidence="3">
    <location>
        <begin position="12"/>
        <end position="31"/>
    </location>
</feature>
<evidence type="ECO:0000256" key="3">
    <source>
        <dbReference type="SAM" id="Phobius"/>
    </source>
</evidence>
<dbReference type="Proteomes" id="UP001596002">
    <property type="component" value="Unassembled WGS sequence"/>
</dbReference>
<dbReference type="PANTHER" id="PTHR12151">
    <property type="entry name" value="ELECTRON TRANSPORT PROTIN SCO1/SENC FAMILY MEMBER"/>
    <property type="match status" value="1"/>
</dbReference>
<proteinExistence type="inferred from homology"/>
<dbReference type="RefSeq" id="WP_380029215.1">
    <property type="nucleotide sequence ID" value="NZ_JBHSHC010000154.1"/>
</dbReference>